<gene>
    <name evidence="1" type="ORF">J2S02_000754</name>
</gene>
<keyword evidence="2" id="KW-1185">Reference proteome</keyword>
<dbReference type="EMBL" id="JAUSTZ010000001">
    <property type="protein sequence ID" value="MDQ0224432.1"/>
    <property type="molecule type" value="Genomic_DNA"/>
</dbReference>
<name>A0ABT9YWV8_9BACI</name>
<evidence type="ECO:0000313" key="2">
    <source>
        <dbReference type="Proteomes" id="UP001232245"/>
    </source>
</evidence>
<organism evidence="1 2">
    <name type="scientific">Metabacillus niabensis</name>
    <dbReference type="NCBI Taxonomy" id="324854"/>
    <lineage>
        <taxon>Bacteria</taxon>
        <taxon>Bacillati</taxon>
        <taxon>Bacillota</taxon>
        <taxon>Bacilli</taxon>
        <taxon>Bacillales</taxon>
        <taxon>Bacillaceae</taxon>
        <taxon>Metabacillus</taxon>
    </lineage>
</organism>
<protein>
    <submittedName>
        <fullName evidence="1">Uncharacterized protein</fullName>
    </submittedName>
</protein>
<dbReference type="Proteomes" id="UP001232245">
    <property type="component" value="Unassembled WGS sequence"/>
</dbReference>
<reference evidence="1 2" key="1">
    <citation type="submission" date="2023-07" db="EMBL/GenBank/DDBJ databases">
        <title>Genomic Encyclopedia of Type Strains, Phase IV (KMG-IV): sequencing the most valuable type-strain genomes for metagenomic binning, comparative biology and taxonomic classification.</title>
        <authorList>
            <person name="Goeker M."/>
        </authorList>
    </citation>
    <scope>NUCLEOTIDE SEQUENCE [LARGE SCALE GENOMIC DNA]</scope>
    <source>
        <strain evidence="1 2">DSM 17723</strain>
    </source>
</reference>
<proteinExistence type="predicted"/>
<accession>A0ABT9YWV8</accession>
<evidence type="ECO:0000313" key="1">
    <source>
        <dbReference type="EMBL" id="MDQ0224432.1"/>
    </source>
</evidence>
<comment type="caution">
    <text evidence="1">The sequence shown here is derived from an EMBL/GenBank/DDBJ whole genome shotgun (WGS) entry which is preliminary data.</text>
</comment>
<sequence>MRLKESINFKIIKPKNFSMIILFKQLDILCVILCALNFNEYSIKGKVPGLNIKVLPKE</sequence>